<keyword evidence="2" id="KW-1185">Reference proteome</keyword>
<accession>A0QYB4</accession>
<sequence>MHVAGQVGSLQRGVDREQRDALGLGRGDLRAERIRLHRNDDDGVHALVDQRVDLAGLGGHVVVGRVPHQLDVVGLGVGVHPLLALGDERAHVVHRDADALGVAVGRGVARAARGQAQSDGPGGGNRADLRRDVHECLSTCGGGSGIRAASGRGCPRRRCRRFRGSC</sequence>
<protein>
    <submittedName>
        <fullName evidence="1">Uncharacterized protein</fullName>
    </submittedName>
</protein>
<gene>
    <name evidence="1" type="ordered locus">MSMEG_3600</name>
</gene>
<dbReference type="EMBL" id="CP000480">
    <property type="protein sequence ID" value="ABK74991.1"/>
    <property type="molecule type" value="Genomic_DNA"/>
</dbReference>
<reference evidence="1 2" key="1">
    <citation type="submission" date="2006-10" db="EMBL/GenBank/DDBJ databases">
        <authorList>
            <person name="Fleischmann R.D."/>
            <person name="Dodson R.J."/>
            <person name="Haft D.H."/>
            <person name="Merkel J.S."/>
            <person name="Nelson W.C."/>
            <person name="Fraser C.M."/>
        </authorList>
    </citation>
    <scope>NUCLEOTIDE SEQUENCE [LARGE SCALE GENOMIC DNA]</scope>
    <source>
        <strain evidence="2">ATCC 700084 / mc(2)155</strain>
    </source>
</reference>
<organism evidence="1 2">
    <name type="scientific">Mycolicibacterium smegmatis (strain ATCC 700084 / mc(2)155)</name>
    <name type="common">Mycobacterium smegmatis</name>
    <dbReference type="NCBI Taxonomy" id="246196"/>
    <lineage>
        <taxon>Bacteria</taxon>
        <taxon>Bacillati</taxon>
        <taxon>Actinomycetota</taxon>
        <taxon>Actinomycetes</taxon>
        <taxon>Mycobacteriales</taxon>
        <taxon>Mycobacteriaceae</taxon>
        <taxon>Mycolicibacterium</taxon>
    </lineage>
</organism>
<evidence type="ECO:0000313" key="1">
    <source>
        <dbReference type="EMBL" id="ABK74991.1"/>
    </source>
</evidence>
<dbReference type="Proteomes" id="UP000000757">
    <property type="component" value="Chromosome"/>
</dbReference>
<name>A0QYB4_MYCS2</name>
<dbReference type="AlphaFoldDB" id="A0QYB4"/>
<evidence type="ECO:0000313" key="2">
    <source>
        <dbReference type="Proteomes" id="UP000000757"/>
    </source>
</evidence>
<proteinExistence type="predicted"/>
<dbReference type="KEGG" id="msm:MSMEG_3600"/>